<organism evidence="1">
    <name type="scientific">Oryza sativa subsp. japonica</name>
    <name type="common">Rice</name>
    <dbReference type="NCBI Taxonomy" id="39947"/>
    <lineage>
        <taxon>Eukaryota</taxon>
        <taxon>Viridiplantae</taxon>
        <taxon>Streptophyta</taxon>
        <taxon>Embryophyta</taxon>
        <taxon>Tracheophyta</taxon>
        <taxon>Spermatophyta</taxon>
        <taxon>Magnoliopsida</taxon>
        <taxon>Liliopsida</taxon>
        <taxon>Poales</taxon>
        <taxon>Poaceae</taxon>
        <taxon>BOP clade</taxon>
        <taxon>Oryzoideae</taxon>
        <taxon>Oryzeae</taxon>
        <taxon>Oryzinae</taxon>
        <taxon>Oryza</taxon>
        <taxon>Oryza sativa</taxon>
    </lineage>
</organism>
<dbReference type="AlphaFoldDB" id="Q5ZBK7"/>
<sequence>MTVIQLFSYKKKDSGWHISERVGAKKERSQLTQLTTLAVRRPRLHGGNEKRHR</sequence>
<reference evidence="1" key="1">
    <citation type="journal article" date="2002" name="Nature">
        <title>The genome sequence and structure of rice chromosome 1.</title>
        <authorList>
            <person name="Sasaki T."/>
            <person name="Matsumoto T."/>
            <person name="Yamamoto K."/>
            <person name="Sakata K."/>
            <person name="Baba T."/>
            <person name="Katayose Y."/>
            <person name="Wu J."/>
            <person name="Niimura Y."/>
            <person name="Cheng Z."/>
            <person name="Nagamura Y."/>
            <person name="Antonio B.A."/>
            <person name="Kanamori H."/>
            <person name="Hosokawa S."/>
            <person name="Masukawa M."/>
            <person name="Arikawa K."/>
            <person name="Chiden Y."/>
            <person name="Hayashi M."/>
            <person name="Okamoto M."/>
            <person name="Ando T."/>
            <person name="Aoki H."/>
            <person name="Arita K."/>
            <person name="Hamada M."/>
            <person name="Harada C."/>
            <person name="Hijishita S."/>
            <person name="Honda M."/>
            <person name="Ichikawa Y."/>
            <person name="Idonuma A."/>
            <person name="Iijima M."/>
            <person name="Ikeda M."/>
            <person name="Ikeno M."/>
            <person name="Itoh S."/>
            <person name="Itoh T."/>
            <person name="Itoh Y."/>
            <person name="Itoh Y."/>
            <person name="Iwabuchi A."/>
            <person name="Kamiya K."/>
            <person name="Karasawa W."/>
            <person name="Katagiri S."/>
            <person name="Kikuta A."/>
            <person name="Kobayashi N."/>
            <person name="Kono I."/>
            <person name="Machita K."/>
            <person name="Maehara T."/>
            <person name="Mizuno H."/>
            <person name="Mizubayashi T."/>
            <person name="Mukai Y."/>
            <person name="Nagasaki H."/>
            <person name="Nakashima M."/>
            <person name="Nakama Y."/>
            <person name="Nakamichi Y."/>
            <person name="Nakamura M."/>
            <person name="Namiki N."/>
            <person name="Negishi M."/>
            <person name="Ohta I."/>
            <person name="Ono N."/>
            <person name="Saji S."/>
            <person name="Sakai K."/>
            <person name="Shibata M."/>
            <person name="Shimokawa T."/>
            <person name="Shomura A."/>
            <person name="Song J."/>
            <person name="Takazaki Y."/>
            <person name="Terasawa K."/>
            <person name="Tsuji K."/>
            <person name="Waki K."/>
            <person name="Yamagata H."/>
            <person name="Yamane H."/>
            <person name="Yoshiki S."/>
            <person name="Yoshihara R."/>
            <person name="Yukawa K."/>
            <person name="Zhong H."/>
            <person name="Iwama H."/>
            <person name="Endo T."/>
            <person name="Ito H."/>
            <person name="Hahn J.H."/>
            <person name="Kim H.I."/>
            <person name="Eun M.Y."/>
            <person name="Yano M."/>
            <person name="Jiang J."/>
            <person name="Gojobori T."/>
        </authorList>
    </citation>
    <scope>NUCLEOTIDE SEQUENCE</scope>
</reference>
<name>Q5ZBK7_ORYSJ</name>
<evidence type="ECO:0000313" key="1">
    <source>
        <dbReference type="EMBL" id="BAD52759.1"/>
    </source>
</evidence>
<accession>Q5ZBK7</accession>
<dbReference type="EMBL" id="AP003207">
    <property type="protein sequence ID" value="BAD52759.1"/>
    <property type="molecule type" value="Genomic_DNA"/>
</dbReference>
<proteinExistence type="predicted"/>
<protein>
    <submittedName>
        <fullName evidence="1">Uncharacterized protein</fullName>
    </submittedName>
</protein>
<gene>
    <name evidence="1" type="ORF">B1157F09.15</name>
</gene>
<dbReference type="Proteomes" id="UP000817658">
    <property type="component" value="Chromosome 1"/>
</dbReference>